<sequence length="171" mass="18983">MRGRVKEKPRITETADTETADTEVLLYLYNVMPRDDNAGRRRVQVCSQDLRRRPAGMRDLGGRQFLRRWRGTVAGVVSSQAAEVDGLLPCHVRDLRRRAVSAETGSRVSIGDAEDDGVVIRFPEGRRQTKWALSRPGGRIAPAARKRCPDARRGSASSDAVCSVMAHQGVW</sequence>
<dbReference type="EMBL" id="KL363205">
    <property type="protein sequence ID" value="KFD54721.1"/>
    <property type="molecule type" value="Genomic_DNA"/>
</dbReference>
<accession>A0A085MZ55</accession>
<name>A0A085MZ55_9BILA</name>
<evidence type="ECO:0000313" key="1">
    <source>
        <dbReference type="EMBL" id="KFD54721.1"/>
    </source>
</evidence>
<dbReference type="EMBL" id="KL367594">
    <property type="protein sequence ID" value="KFD62501.1"/>
    <property type="molecule type" value="Genomic_DNA"/>
</dbReference>
<dbReference type="Proteomes" id="UP000030764">
    <property type="component" value="Unassembled WGS sequence"/>
</dbReference>
<protein>
    <submittedName>
        <fullName evidence="2">Uncharacterized protein</fullName>
    </submittedName>
</protein>
<gene>
    <name evidence="1" type="ORF">M513_04421</name>
    <name evidence="2" type="ORF">M514_04421</name>
</gene>
<organism evidence="2">
    <name type="scientific">Trichuris suis</name>
    <name type="common">pig whipworm</name>
    <dbReference type="NCBI Taxonomy" id="68888"/>
    <lineage>
        <taxon>Eukaryota</taxon>
        <taxon>Metazoa</taxon>
        <taxon>Ecdysozoa</taxon>
        <taxon>Nematoda</taxon>
        <taxon>Enoplea</taxon>
        <taxon>Dorylaimia</taxon>
        <taxon>Trichinellida</taxon>
        <taxon>Trichuridae</taxon>
        <taxon>Trichuris</taxon>
    </lineage>
</organism>
<proteinExistence type="predicted"/>
<dbReference type="AlphaFoldDB" id="A0A085MZ55"/>
<keyword evidence="3" id="KW-1185">Reference proteome</keyword>
<reference evidence="2 3" key="1">
    <citation type="journal article" date="2014" name="Nat. Genet.">
        <title>Genome and transcriptome of the porcine whipworm Trichuris suis.</title>
        <authorList>
            <person name="Jex A.R."/>
            <person name="Nejsum P."/>
            <person name="Schwarz E.M."/>
            <person name="Hu L."/>
            <person name="Young N.D."/>
            <person name="Hall R.S."/>
            <person name="Korhonen P.K."/>
            <person name="Liao S."/>
            <person name="Thamsborg S."/>
            <person name="Xia J."/>
            <person name="Xu P."/>
            <person name="Wang S."/>
            <person name="Scheerlinck J.P."/>
            <person name="Hofmann A."/>
            <person name="Sternberg P.W."/>
            <person name="Wang J."/>
            <person name="Gasser R.B."/>
        </authorList>
    </citation>
    <scope>NUCLEOTIDE SEQUENCE [LARGE SCALE GENOMIC DNA]</scope>
    <source>
        <strain evidence="2">DCEP-RM93F</strain>
        <strain evidence="1">DCEP-RM93M</strain>
    </source>
</reference>
<dbReference type="Proteomes" id="UP000030758">
    <property type="component" value="Unassembled WGS sequence"/>
</dbReference>
<evidence type="ECO:0000313" key="2">
    <source>
        <dbReference type="EMBL" id="KFD62501.1"/>
    </source>
</evidence>
<evidence type="ECO:0000313" key="3">
    <source>
        <dbReference type="Proteomes" id="UP000030764"/>
    </source>
</evidence>